<dbReference type="EMBL" id="JBAFVH010000006">
    <property type="protein sequence ID" value="MFG1372778.1"/>
    <property type="molecule type" value="Genomic_DNA"/>
</dbReference>
<dbReference type="InterPro" id="IPR009057">
    <property type="entry name" value="Homeodomain-like_sf"/>
</dbReference>
<keyword evidence="3" id="KW-1185">Reference proteome</keyword>
<dbReference type="InterPro" id="IPR036388">
    <property type="entry name" value="WH-like_DNA-bd_sf"/>
</dbReference>
<dbReference type="RefSeq" id="WP_149576441.1">
    <property type="nucleotide sequence ID" value="NZ_JAKOAT010000003.1"/>
</dbReference>
<keyword evidence="1" id="KW-0175">Coiled coil</keyword>
<proteinExistence type="predicted"/>
<accession>A0ABW6ZVL9</accession>
<organism evidence="2 3">
    <name type="scientific">Xanthobacter oligotrophicus</name>
    <dbReference type="NCBI Taxonomy" id="2607286"/>
    <lineage>
        <taxon>Bacteria</taxon>
        <taxon>Pseudomonadati</taxon>
        <taxon>Pseudomonadota</taxon>
        <taxon>Alphaproteobacteria</taxon>
        <taxon>Hyphomicrobiales</taxon>
        <taxon>Xanthobacteraceae</taxon>
        <taxon>Xanthobacter</taxon>
    </lineage>
</organism>
<evidence type="ECO:0008006" key="4">
    <source>
        <dbReference type="Google" id="ProtNLM"/>
    </source>
</evidence>
<evidence type="ECO:0000313" key="3">
    <source>
        <dbReference type="Proteomes" id="UP001604002"/>
    </source>
</evidence>
<feature type="coiled-coil region" evidence="1">
    <location>
        <begin position="75"/>
        <end position="102"/>
    </location>
</feature>
<gene>
    <name evidence="2" type="ORF">V5F32_11435</name>
</gene>
<sequence>MAPSSARYGAAVKDLAVSEVERRRLLNPRDRTIYREVAGQFGVGEQSLRLWMKKRDAERLEAAEPAAGSGEVISPEQMQSELQALRRQIQKLRTENDVLKRAFVVFSSEWARDK</sequence>
<evidence type="ECO:0000313" key="2">
    <source>
        <dbReference type="EMBL" id="MFG1372778.1"/>
    </source>
</evidence>
<dbReference type="SUPFAM" id="SSF46689">
    <property type="entry name" value="Homeodomain-like"/>
    <property type="match status" value="1"/>
</dbReference>
<protein>
    <recommendedName>
        <fullName evidence="4">Transposase</fullName>
    </recommendedName>
</protein>
<dbReference type="Gene3D" id="1.10.10.10">
    <property type="entry name" value="Winged helix-like DNA-binding domain superfamily/Winged helix DNA-binding domain"/>
    <property type="match status" value="1"/>
</dbReference>
<reference evidence="2 3" key="1">
    <citation type="submission" date="2024-02" db="EMBL/GenBank/DDBJ databases">
        <title>Expansion and revision of Xanthobacter and proposal of Roseixanthobacter gen. nov.</title>
        <authorList>
            <person name="Soltysiak M.P.M."/>
            <person name="Jalihal A."/>
            <person name="Ory A."/>
            <person name="Chrisophersen C."/>
            <person name="Lee A.D."/>
            <person name="Boulton J."/>
            <person name="Springer M."/>
        </authorList>
    </citation>
    <scope>NUCLEOTIDE SEQUENCE [LARGE SCALE GENOMIC DNA]</scope>
    <source>
        <strain evidence="2 3">23A</strain>
    </source>
</reference>
<evidence type="ECO:0000256" key="1">
    <source>
        <dbReference type="SAM" id="Coils"/>
    </source>
</evidence>
<dbReference type="Proteomes" id="UP001604002">
    <property type="component" value="Unassembled WGS sequence"/>
</dbReference>
<comment type="caution">
    <text evidence="2">The sequence shown here is derived from an EMBL/GenBank/DDBJ whole genome shotgun (WGS) entry which is preliminary data.</text>
</comment>
<name>A0ABW6ZVL9_9HYPH</name>